<dbReference type="Proteomes" id="UP000033867">
    <property type="component" value="Unassembled WGS sequence"/>
</dbReference>
<proteinExistence type="inferred from homology"/>
<dbReference type="InterPro" id="IPR029044">
    <property type="entry name" value="Nucleotide-diphossugar_trans"/>
</dbReference>
<keyword evidence="2" id="KW-0328">Glycosyltransferase</keyword>
<dbReference type="Pfam" id="PF13632">
    <property type="entry name" value="Glyco_trans_2_3"/>
    <property type="match status" value="1"/>
</dbReference>
<feature type="transmembrane region" description="Helical" evidence="4">
    <location>
        <begin position="272"/>
        <end position="298"/>
    </location>
</feature>
<keyword evidence="3" id="KW-0808">Transferase</keyword>
<evidence type="ECO:0000256" key="2">
    <source>
        <dbReference type="ARBA" id="ARBA00022676"/>
    </source>
</evidence>
<dbReference type="PANTHER" id="PTHR43179:SF12">
    <property type="entry name" value="GALACTOFURANOSYLTRANSFERASE GLFT2"/>
    <property type="match status" value="1"/>
</dbReference>
<evidence type="ECO:0000313" key="7">
    <source>
        <dbReference type="Proteomes" id="UP000033867"/>
    </source>
</evidence>
<keyword evidence="4" id="KW-0812">Transmembrane</keyword>
<dbReference type="PANTHER" id="PTHR43179">
    <property type="entry name" value="RHAMNOSYLTRANSFERASE WBBL"/>
    <property type="match status" value="1"/>
</dbReference>
<name>A0A0G1BDK8_9BACT</name>
<dbReference type="EMBL" id="LCEK01000033">
    <property type="protein sequence ID" value="KKS71259.1"/>
    <property type="molecule type" value="Genomic_DNA"/>
</dbReference>
<organism evidence="6 7">
    <name type="scientific">Candidatus Magasanikbacteria bacterium GW2011_GWE2_42_7</name>
    <dbReference type="NCBI Taxonomy" id="1619052"/>
    <lineage>
        <taxon>Bacteria</taxon>
        <taxon>Candidatus Magasanikiibacteriota</taxon>
    </lineage>
</organism>
<evidence type="ECO:0000256" key="4">
    <source>
        <dbReference type="SAM" id="Phobius"/>
    </source>
</evidence>
<dbReference type="GO" id="GO:0016757">
    <property type="term" value="F:glycosyltransferase activity"/>
    <property type="evidence" value="ECO:0007669"/>
    <property type="project" value="UniProtKB-KW"/>
</dbReference>
<keyword evidence="4" id="KW-0472">Membrane</keyword>
<evidence type="ECO:0000259" key="5">
    <source>
        <dbReference type="Pfam" id="PF13632"/>
    </source>
</evidence>
<dbReference type="SUPFAM" id="SSF53448">
    <property type="entry name" value="Nucleotide-diphospho-sugar transferases"/>
    <property type="match status" value="1"/>
</dbReference>
<dbReference type="AlphaFoldDB" id="A0A0G1BDK8"/>
<evidence type="ECO:0000256" key="3">
    <source>
        <dbReference type="ARBA" id="ARBA00022679"/>
    </source>
</evidence>
<comment type="similarity">
    <text evidence="1">Belongs to the glycosyltransferase 2 family.</text>
</comment>
<protein>
    <recommendedName>
        <fullName evidence="5">Glycosyltransferase 2-like domain-containing protein</fullName>
    </recommendedName>
</protein>
<feature type="domain" description="Glycosyltransferase 2-like" evidence="5">
    <location>
        <begin position="116"/>
        <end position="271"/>
    </location>
</feature>
<dbReference type="Gene3D" id="3.90.550.10">
    <property type="entry name" value="Spore Coat Polysaccharide Biosynthesis Protein SpsA, Chain A"/>
    <property type="match status" value="1"/>
</dbReference>
<sequence length="382" mass="45007">MMNDTHTTDSSPLLRSARNKVVIMYLLWDQEPQQYLEDAIAGVVSQTYPKNAIEFLLVYNTHRPEHVSAVPYIEETLAKHADKLPHTTFLPQKENLGFSGGNNLGMQWAIDNGYDYVFLHNGDAYLGENCIEKMVDAMEADKKIGASQPMILLHPETDLVNTAGNAFHYLGFGYGNYYRWKKETVDVPAVADVGYLSGAGTMLRTDLLKEYGLWDEDYFLYHEDTDYSLRLKMQQYRTVLIKDAEFFHKYQFSKSISKYFWMERNRYALLLLYYRIPTLLLLLPILVLLELGLWLFAIKGGWAGEKKKVYQYWCKKEHWQLWWNKRLKIQKTRKITDREFLHNVARGIFFQEKETEHPLVLYVGNPVMEVYYWIVVRGLIWW</sequence>
<reference evidence="6 7" key="1">
    <citation type="journal article" date="2015" name="Nature">
        <title>rRNA introns, odd ribosomes, and small enigmatic genomes across a large radiation of phyla.</title>
        <authorList>
            <person name="Brown C.T."/>
            <person name="Hug L.A."/>
            <person name="Thomas B.C."/>
            <person name="Sharon I."/>
            <person name="Castelle C.J."/>
            <person name="Singh A."/>
            <person name="Wilkins M.J."/>
            <person name="Williams K.H."/>
            <person name="Banfield J.F."/>
        </authorList>
    </citation>
    <scope>NUCLEOTIDE SEQUENCE [LARGE SCALE GENOMIC DNA]</scope>
</reference>
<comment type="caution">
    <text evidence="6">The sequence shown here is derived from an EMBL/GenBank/DDBJ whole genome shotgun (WGS) entry which is preliminary data.</text>
</comment>
<evidence type="ECO:0000256" key="1">
    <source>
        <dbReference type="ARBA" id="ARBA00006739"/>
    </source>
</evidence>
<keyword evidence="4" id="KW-1133">Transmembrane helix</keyword>
<evidence type="ECO:0000313" key="6">
    <source>
        <dbReference type="EMBL" id="KKS71259.1"/>
    </source>
</evidence>
<accession>A0A0G1BDK8</accession>
<gene>
    <name evidence="6" type="ORF">UV42_C0033G0015</name>
</gene>
<dbReference type="InterPro" id="IPR001173">
    <property type="entry name" value="Glyco_trans_2-like"/>
</dbReference>